<feature type="domain" description="RIH" evidence="1">
    <location>
        <begin position="1"/>
        <end position="41"/>
    </location>
</feature>
<feature type="non-terminal residue" evidence="3">
    <location>
        <position position="1"/>
    </location>
</feature>
<dbReference type="InterPro" id="IPR015925">
    <property type="entry name" value="Ryanodine_IP3_receptor"/>
</dbReference>
<dbReference type="Pfam" id="PF01365">
    <property type="entry name" value="RYDR_ITPR"/>
    <property type="match status" value="1"/>
</dbReference>
<evidence type="ECO:0000313" key="3">
    <source>
        <dbReference type="RefSeq" id="XP_014678957.1"/>
    </source>
</evidence>
<dbReference type="PANTHER" id="PTHR13715">
    <property type="entry name" value="RYANODINE RECEPTOR AND IP3 RECEPTOR"/>
    <property type="match status" value="1"/>
</dbReference>
<dbReference type="Proteomes" id="UP000695022">
    <property type="component" value="Unplaced"/>
</dbReference>
<dbReference type="PANTHER" id="PTHR13715:SF102">
    <property type="entry name" value="INOSITOL 1,4,5-TRISPHOSPHATE RECEPTOR"/>
    <property type="match status" value="1"/>
</dbReference>
<dbReference type="RefSeq" id="XP_014678957.1">
    <property type="nucleotide sequence ID" value="XM_014823471.1"/>
</dbReference>
<evidence type="ECO:0000313" key="2">
    <source>
        <dbReference type="Proteomes" id="UP000695022"/>
    </source>
</evidence>
<evidence type="ECO:0000259" key="1">
    <source>
        <dbReference type="Pfam" id="PF01365"/>
    </source>
</evidence>
<gene>
    <name evidence="3" type="primary">LOC106818798</name>
</gene>
<dbReference type="InterPro" id="IPR000699">
    <property type="entry name" value="RIH_dom"/>
</dbReference>
<organism evidence="2 3">
    <name type="scientific">Priapulus caudatus</name>
    <name type="common">Priapulid worm</name>
    <dbReference type="NCBI Taxonomy" id="37621"/>
    <lineage>
        <taxon>Eukaryota</taxon>
        <taxon>Metazoa</taxon>
        <taxon>Ecdysozoa</taxon>
        <taxon>Scalidophora</taxon>
        <taxon>Priapulida</taxon>
        <taxon>Priapulimorpha</taxon>
        <taxon>Priapulimorphida</taxon>
        <taxon>Priapulidae</taxon>
        <taxon>Priapulus</taxon>
    </lineage>
</organism>
<protein>
    <submittedName>
        <fullName evidence="3">Inositol 1,4,5-trisphosphate receptor-like</fullName>
    </submittedName>
</protein>
<sequence>FLEYLSDLCVSNNVAIPITQELICNAVLNPRNLDILLETRLVKTQVEVERDDVPHGDLVAYEEEEEVFLYWDSGRKSKSIRELSIGASSGKSEDAKILQYYRRDYRITCLLSIFKNELEGSANTAEQIEKTGT</sequence>
<reference evidence="3" key="1">
    <citation type="submission" date="2025-08" db="UniProtKB">
        <authorList>
            <consortium name="RefSeq"/>
        </authorList>
    </citation>
    <scope>IDENTIFICATION</scope>
</reference>
<accession>A0ABM1F3D6</accession>
<keyword evidence="2" id="KW-1185">Reference proteome</keyword>
<name>A0ABM1F3D6_PRICU</name>
<proteinExistence type="predicted"/>
<dbReference type="GeneID" id="106818798"/>